<organism evidence="3 4">
    <name type="scientific">Streptomyces endophytica</name>
    <dbReference type="NCBI Taxonomy" id="2991496"/>
    <lineage>
        <taxon>Bacteria</taxon>
        <taxon>Bacillati</taxon>
        <taxon>Actinomycetota</taxon>
        <taxon>Actinomycetes</taxon>
        <taxon>Kitasatosporales</taxon>
        <taxon>Streptomycetaceae</taxon>
        <taxon>Streptomyces</taxon>
    </lineage>
</organism>
<dbReference type="Gene3D" id="3.40.50.300">
    <property type="entry name" value="P-loop containing nucleotide triphosphate hydrolases"/>
    <property type="match status" value="1"/>
</dbReference>
<evidence type="ECO:0000256" key="2">
    <source>
        <dbReference type="SAM" id="MobiDB-lite"/>
    </source>
</evidence>
<dbReference type="SUPFAM" id="SSF52540">
    <property type="entry name" value="P-loop containing nucleoside triphosphate hydrolases"/>
    <property type="match status" value="1"/>
</dbReference>
<proteinExistence type="predicted"/>
<keyword evidence="4" id="KW-1185">Reference proteome</keyword>
<dbReference type="PANTHER" id="PTHR43636">
    <property type="entry name" value="ELONGATION FACTOR G, MITOCHONDRIAL"/>
    <property type="match status" value="1"/>
</dbReference>
<dbReference type="SUPFAM" id="SSF50447">
    <property type="entry name" value="Translation proteins"/>
    <property type="match status" value="1"/>
</dbReference>
<evidence type="ECO:0000256" key="1">
    <source>
        <dbReference type="ARBA" id="ARBA00022917"/>
    </source>
</evidence>
<evidence type="ECO:0000313" key="4">
    <source>
        <dbReference type="Proteomes" id="UP001164959"/>
    </source>
</evidence>
<dbReference type="InterPro" id="IPR027417">
    <property type="entry name" value="P-loop_NTPase"/>
</dbReference>
<dbReference type="Gene3D" id="2.40.30.10">
    <property type="entry name" value="Translation factors"/>
    <property type="match status" value="1"/>
</dbReference>
<dbReference type="EMBL" id="CP110636">
    <property type="protein sequence ID" value="UZJ33703.1"/>
    <property type="molecule type" value="Genomic_DNA"/>
</dbReference>
<feature type="compositionally biased region" description="Low complexity" evidence="2">
    <location>
        <begin position="186"/>
        <end position="198"/>
    </location>
</feature>
<keyword evidence="1" id="KW-0648">Protein biosynthesis</keyword>
<gene>
    <name evidence="3" type="ORF">OJ254_29860</name>
</gene>
<dbReference type="Proteomes" id="UP001164959">
    <property type="component" value="Chromosome"/>
</dbReference>
<accession>A0ABY6PII3</accession>
<name>A0ABY6PII3_9ACTN</name>
<sequence>MPLTSVTGLGTPRARAVPYALTDPEVRERIAESVAEVDESVLARLVDGTPPDAEQLRAALSARTADGSLHPLFFGSALGGQGVRALVDGVVRLIPPAPVAPGGPPRGTVFAVHQPPQGEQTAYLRLFAGELRARQRIELHRAGGGPLTGRITALDVVGRPPGDDGPLTAGNIAVVRGLPGVRTGDRLGPPGDTPDGPATSPPPPWNPWCTPVTRSVPRPCVPRCWRWPTRTRCWRSARRRTARRRCCCTARCRRRS</sequence>
<feature type="region of interest" description="Disordered" evidence="2">
    <location>
        <begin position="179"/>
        <end position="205"/>
    </location>
</feature>
<dbReference type="PANTHER" id="PTHR43636:SF2">
    <property type="entry name" value="ELONGATION FACTOR G, MITOCHONDRIAL"/>
    <property type="match status" value="1"/>
</dbReference>
<protein>
    <submittedName>
        <fullName evidence="3">Uncharacterized protein</fullName>
    </submittedName>
</protein>
<reference evidence="3" key="1">
    <citation type="submission" date="2022-11" db="EMBL/GenBank/DDBJ databases">
        <title>Identification and genomic analyses of a novel endophytic actinobacterium Streptomyces endophytica sp. nov. with potential for biocontrol of Yam anthracnose.</title>
        <authorList>
            <person name="Huang X."/>
        </authorList>
    </citation>
    <scope>NUCLEOTIDE SEQUENCE</scope>
    <source>
        <strain evidence="3">HNM0140</strain>
    </source>
</reference>
<dbReference type="InterPro" id="IPR009000">
    <property type="entry name" value="Transl_B-barrel_sf"/>
</dbReference>
<evidence type="ECO:0000313" key="3">
    <source>
        <dbReference type="EMBL" id="UZJ33703.1"/>
    </source>
</evidence>